<keyword evidence="5" id="KW-0547">Nucleotide-binding</keyword>
<comment type="caution">
    <text evidence="11">The sequence shown here is derived from an EMBL/GenBank/DDBJ whole genome shotgun (WGS) entry which is preliminary data.</text>
</comment>
<keyword evidence="4" id="KW-0808">Transferase</keyword>
<dbReference type="CDD" id="cd16917">
    <property type="entry name" value="HATPase_UhpB-NarQ-NarX-like"/>
    <property type="match status" value="1"/>
</dbReference>
<dbReference type="PANTHER" id="PTHR24421">
    <property type="entry name" value="NITRATE/NITRITE SENSOR PROTEIN NARX-RELATED"/>
    <property type="match status" value="1"/>
</dbReference>
<evidence type="ECO:0000256" key="2">
    <source>
        <dbReference type="ARBA" id="ARBA00012438"/>
    </source>
</evidence>
<evidence type="ECO:0000256" key="1">
    <source>
        <dbReference type="ARBA" id="ARBA00000085"/>
    </source>
</evidence>
<keyword evidence="12" id="KW-1185">Reference proteome</keyword>
<evidence type="ECO:0000256" key="3">
    <source>
        <dbReference type="ARBA" id="ARBA00022553"/>
    </source>
</evidence>
<keyword evidence="6 11" id="KW-0418">Kinase</keyword>
<feature type="domain" description="Signal transduction histidine kinase subgroup 3 dimerisation and phosphoacceptor" evidence="10">
    <location>
        <begin position="192"/>
        <end position="255"/>
    </location>
</feature>
<evidence type="ECO:0000256" key="5">
    <source>
        <dbReference type="ARBA" id="ARBA00022741"/>
    </source>
</evidence>
<dbReference type="GO" id="GO:0016301">
    <property type="term" value="F:kinase activity"/>
    <property type="evidence" value="ECO:0007669"/>
    <property type="project" value="UniProtKB-KW"/>
</dbReference>
<dbReference type="EC" id="2.7.13.3" evidence="2"/>
<gene>
    <name evidence="11" type="ORF">ACFY05_06385</name>
</gene>
<accession>A0ABW6UZW3</accession>
<feature type="transmembrane region" description="Helical" evidence="9">
    <location>
        <begin position="79"/>
        <end position="99"/>
    </location>
</feature>
<dbReference type="Proteomes" id="UP001602119">
    <property type="component" value="Unassembled WGS sequence"/>
</dbReference>
<evidence type="ECO:0000313" key="11">
    <source>
        <dbReference type="EMBL" id="MFF4772470.1"/>
    </source>
</evidence>
<keyword evidence="3" id="KW-0597">Phosphoprotein</keyword>
<name>A0ABW6UZW3_MICFU</name>
<keyword evidence="9" id="KW-0472">Membrane</keyword>
<dbReference type="Gene3D" id="1.20.5.1930">
    <property type="match status" value="1"/>
</dbReference>
<proteinExistence type="predicted"/>
<dbReference type="RefSeq" id="WP_245656227.1">
    <property type="nucleotide sequence ID" value="NZ_BBYK01000064.1"/>
</dbReference>
<dbReference type="Pfam" id="PF07730">
    <property type="entry name" value="HisKA_3"/>
    <property type="match status" value="1"/>
</dbReference>
<evidence type="ECO:0000256" key="7">
    <source>
        <dbReference type="ARBA" id="ARBA00022840"/>
    </source>
</evidence>
<evidence type="ECO:0000256" key="4">
    <source>
        <dbReference type="ARBA" id="ARBA00022679"/>
    </source>
</evidence>
<feature type="transmembrane region" description="Helical" evidence="9">
    <location>
        <begin position="111"/>
        <end position="132"/>
    </location>
</feature>
<sequence length="421" mass="44363">MAYGTGVPIGDRAMRRIDRLLGQAGPWVRAAAVLLASWISVDGAVALPVLPDDLGRVALVAASVVAAALPRRLGWPLPVLAAAGWMAYGLWPAVAVASYRVGVGARGRAGIAAYAGAATAAMAASTVVDVVVRGLPFSVAAVVIPFTTLVVLPLVMGLWVSARAQVMIALRERAERLEHEQRARADRARTQERTRIAREMHDIVAHRVSLMVLHAGALEVGTRDERAARAAALIQDIGREALVNLREVLGVLRPPHVGTPGACLMPDPEGDAVPLAPQPMLADLDRLLDQSRSLGIAVERHEEGAARPLPAMVERTAYRLVQEALTNVHKHAGEVSADVVLRYLPGALEVAVRNGLSQVSADPPPGAGLGLTGLRERVTLAGGEFTAGPLPDGGFHVLARLPTDRTEHTGARMQGAGRWSA</sequence>
<comment type="catalytic activity">
    <reaction evidence="1">
        <text>ATP + protein L-histidine = ADP + protein N-phospho-L-histidine.</text>
        <dbReference type="EC" id="2.7.13.3"/>
    </reaction>
</comment>
<keyword evidence="7" id="KW-0067">ATP-binding</keyword>
<evidence type="ECO:0000256" key="6">
    <source>
        <dbReference type="ARBA" id="ARBA00022777"/>
    </source>
</evidence>
<evidence type="ECO:0000256" key="8">
    <source>
        <dbReference type="ARBA" id="ARBA00023012"/>
    </source>
</evidence>
<dbReference type="InterPro" id="IPR011712">
    <property type="entry name" value="Sig_transdc_His_kin_sub3_dim/P"/>
</dbReference>
<keyword evidence="9" id="KW-0812">Transmembrane</keyword>
<evidence type="ECO:0000256" key="9">
    <source>
        <dbReference type="SAM" id="Phobius"/>
    </source>
</evidence>
<dbReference type="EMBL" id="JBIAXI010000003">
    <property type="protein sequence ID" value="MFF4772470.1"/>
    <property type="molecule type" value="Genomic_DNA"/>
</dbReference>
<organism evidence="11 12">
    <name type="scientific">Microtetraspora fusca</name>
    <dbReference type="NCBI Taxonomy" id="1997"/>
    <lineage>
        <taxon>Bacteria</taxon>
        <taxon>Bacillati</taxon>
        <taxon>Actinomycetota</taxon>
        <taxon>Actinomycetes</taxon>
        <taxon>Streptosporangiales</taxon>
        <taxon>Streptosporangiaceae</taxon>
        <taxon>Microtetraspora</taxon>
    </lineage>
</organism>
<keyword evidence="9" id="KW-1133">Transmembrane helix</keyword>
<dbReference type="Gene3D" id="3.30.565.10">
    <property type="entry name" value="Histidine kinase-like ATPase, C-terminal domain"/>
    <property type="match status" value="1"/>
</dbReference>
<keyword evidence="8" id="KW-0902">Two-component regulatory system</keyword>
<dbReference type="SUPFAM" id="SSF55874">
    <property type="entry name" value="ATPase domain of HSP90 chaperone/DNA topoisomerase II/histidine kinase"/>
    <property type="match status" value="1"/>
</dbReference>
<dbReference type="PANTHER" id="PTHR24421:SF10">
    <property type="entry name" value="NITRATE_NITRITE SENSOR PROTEIN NARQ"/>
    <property type="match status" value="1"/>
</dbReference>
<reference evidence="11 12" key="1">
    <citation type="submission" date="2024-10" db="EMBL/GenBank/DDBJ databases">
        <title>The Natural Products Discovery Center: Release of the First 8490 Sequenced Strains for Exploring Actinobacteria Biosynthetic Diversity.</title>
        <authorList>
            <person name="Kalkreuter E."/>
            <person name="Kautsar S.A."/>
            <person name="Yang D."/>
            <person name="Bader C.D."/>
            <person name="Teijaro C.N."/>
            <person name="Fluegel L."/>
            <person name="Davis C.M."/>
            <person name="Simpson J.R."/>
            <person name="Lauterbach L."/>
            <person name="Steele A.D."/>
            <person name="Gui C."/>
            <person name="Meng S."/>
            <person name="Li G."/>
            <person name="Viehrig K."/>
            <person name="Ye F."/>
            <person name="Su P."/>
            <person name="Kiefer A.F."/>
            <person name="Nichols A."/>
            <person name="Cepeda A.J."/>
            <person name="Yan W."/>
            <person name="Fan B."/>
            <person name="Jiang Y."/>
            <person name="Adhikari A."/>
            <person name="Zheng C.-J."/>
            <person name="Schuster L."/>
            <person name="Cowan T.M."/>
            <person name="Smanski M.J."/>
            <person name="Chevrette M.G."/>
            <person name="De Carvalho L.P.S."/>
            <person name="Shen B."/>
        </authorList>
    </citation>
    <scope>NUCLEOTIDE SEQUENCE [LARGE SCALE GENOMIC DNA]</scope>
    <source>
        <strain evidence="11 12">NPDC001281</strain>
    </source>
</reference>
<protein>
    <recommendedName>
        <fullName evidence="2">histidine kinase</fullName>
        <ecNumber evidence="2">2.7.13.3</ecNumber>
    </recommendedName>
</protein>
<feature type="transmembrane region" description="Helical" evidence="9">
    <location>
        <begin position="138"/>
        <end position="161"/>
    </location>
</feature>
<evidence type="ECO:0000313" key="12">
    <source>
        <dbReference type="Proteomes" id="UP001602119"/>
    </source>
</evidence>
<dbReference type="InterPro" id="IPR050482">
    <property type="entry name" value="Sensor_HK_TwoCompSys"/>
</dbReference>
<evidence type="ECO:0000259" key="10">
    <source>
        <dbReference type="Pfam" id="PF07730"/>
    </source>
</evidence>
<dbReference type="InterPro" id="IPR036890">
    <property type="entry name" value="HATPase_C_sf"/>
</dbReference>